<name>A0A0F9B0Z5_9ZZZZ</name>
<feature type="non-terminal residue" evidence="2">
    <location>
        <position position="425"/>
    </location>
</feature>
<evidence type="ECO:0000313" key="2">
    <source>
        <dbReference type="EMBL" id="KKL15285.1"/>
    </source>
</evidence>
<keyword evidence="1" id="KW-0472">Membrane</keyword>
<comment type="caution">
    <text evidence="2">The sequence shown here is derived from an EMBL/GenBank/DDBJ whole genome shotgun (WGS) entry which is preliminary data.</text>
</comment>
<keyword evidence="1" id="KW-0812">Transmembrane</keyword>
<dbReference type="AlphaFoldDB" id="A0A0F9B0Z5"/>
<gene>
    <name evidence="2" type="ORF">LCGC14_2507120</name>
</gene>
<sequence>MMTGSDRTTRRNWLAITPWLVGAVFVVGWVFVWSTAVSGSSIATALYSLAVNSTNTGSTGLDDITITFPISVASLIDGDFIADDALNTDVHKGSVDIPNMPPTTRIQVEAAVTQDGDVFTDVTTAAQNATQNDVAVLPVAPLVGDAFYFGCDNACRIITFDVDTAGVNSLTLTYEHWDGDSYVALSNVDDRTSNFTVLGRNTVSWDMPVNWATQTVTSSATTSFWGRARVSAFTSQDTQPLASRVFYETGLWNTWAENLDVGNQEQVTLFLGGAADIRTRHQIFTGDAGIVTTDAATLETTGTYAAHVFGRLDFAQAGGSTFILNKTGAITVTVSGSASAPAIGTLVTDAFGSSSGDVTGITVPGTGEQNIIIAADGSNAATFVDAGGGMVSYQVRGVTDNGNNWSWTTNGGIDYSERMQLDSDV</sequence>
<accession>A0A0F9B0Z5</accession>
<reference evidence="2" key="1">
    <citation type="journal article" date="2015" name="Nature">
        <title>Complex archaea that bridge the gap between prokaryotes and eukaryotes.</title>
        <authorList>
            <person name="Spang A."/>
            <person name="Saw J.H."/>
            <person name="Jorgensen S.L."/>
            <person name="Zaremba-Niedzwiedzka K."/>
            <person name="Martijn J."/>
            <person name="Lind A.E."/>
            <person name="van Eijk R."/>
            <person name="Schleper C."/>
            <person name="Guy L."/>
            <person name="Ettema T.J."/>
        </authorList>
    </citation>
    <scope>NUCLEOTIDE SEQUENCE</scope>
</reference>
<evidence type="ECO:0000256" key="1">
    <source>
        <dbReference type="SAM" id="Phobius"/>
    </source>
</evidence>
<dbReference type="EMBL" id="LAZR01040119">
    <property type="protein sequence ID" value="KKL15285.1"/>
    <property type="molecule type" value="Genomic_DNA"/>
</dbReference>
<feature type="transmembrane region" description="Helical" evidence="1">
    <location>
        <begin position="12"/>
        <end position="33"/>
    </location>
</feature>
<keyword evidence="1" id="KW-1133">Transmembrane helix</keyword>
<organism evidence="2">
    <name type="scientific">marine sediment metagenome</name>
    <dbReference type="NCBI Taxonomy" id="412755"/>
    <lineage>
        <taxon>unclassified sequences</taxon>
        <taxon>metagenomes</taxon>
        <taxon>ecological metagenomes</taxon>
    </lineage>
</organism>
<proteinExistence type="predicted"/>
<protein>
    <submittedName>
        <fullName evidence="2">Uncharacterized protein</fullName>
    </submittedName>
</protein>